<keyword evidence="4" id="KW-0862">Zinc</keyword>
<comment type="caution">
    <text evidence="8">The sequence shown here is derived from an EMBL/GenBank/DDBJ whole genome shotgun (WGS) entry which is preliminary data.</text>
</comment>
<name>A0A812Q6S9_9DINO</name>
<evidence type="ECO:0000259" key="7">
    <source>
        <dbReference type="PROSITE" id="PS50115"/>
    </source>
</evidence>
<dbReference type="AlphaFoldDB" id="A0A812Q6S9"/>
<feature type="region of interest" description="Disordered" evidence="6">
    <location>
        <begin position="224"/>
        <end position="244"/>
    </location>
</feature>
<dbReference type="GO" id="GO:0005096">
    <property type="term" value="F:GTPase activator activity"/>
    <property type="evidence" value="ECO:0007669"/>
    <property type="project" value="UniProtKB-KW"/>
</dbReference>
<dbReference type="InterPro" id="IPR038508">
    <property type="entry name" value="ArfGAP_dom_sf"/>
</dbReference>
<dbReference type="SUPFAM" id="SSF57863">
    <property type="entry name" value="ArfGap/RecO-like zinc finger"/>
    <property type="match status" value="1"/>
</dbReference>
<dbReference type="EMBL" id="CAJNDS010002217">
    <property type="protein sequence ID" value="CAE7378334.1"/>
    <property type="molecule type" value="Genomic_DNA"/>
</dbReference>
<gene>
    <name evidence="8" type="primary">AGD6</name>
    <name evidence="8" type="ORF">SNAT2548_LOCUS20660</name>
</gene>
<dbReference type="GO" id="GO:0048205">
    <property type="term" value="P:COPI coating of Golgi vesicle"/>
    <property type="evidence" value="ECO:0007669"/>
    <property type="project" value="TreeGrafter"/>
</dbReference>
<evidence type="ECO:0000256" key="5">
    <source>
        <dbReference type="PROSITE-ProRule" id="PRU00288"/>
    </source>
</evidence>
<evidence type="ECO:0000256" key="4">
    <source>
        <dbReference type="ARBA" id="ARBA00022833"/>
    </source>
</evidence>
<dbReference type="PRINTS" id="PR00405">
    <property type="entry name" value="REVINTRACTNG"/>
</dbReference>
<keyword evidence="9" id="KW-1185">Reference proteome</keyword>
<feature type="domain" description="Arf-GAP" evidence="7">
    <location>
        <begin position="8"/>
        <end position="124"/>
    </location>
</feature>
<proteinExistence type="predicted"/>
<dbReference type="Pfam" id="PF01412">
    <property type="entry name" value="ArfGap"/>
    <property type="match status" value="1"/>
</dbReference>
<dbReference type="PROSITE" id="PS50115">
    <property type="entry name" value="ARFGAP"/>
    <property type="match status" value="1"/>
</dbReference>
<feature type="compositionally biased region" description="Polar residues" evidence="6">
    <location>
        <begin position="183"/>
        <end position="194"/>
    </location>
</feature>
<reference evidence="8" key="1">
    <citation type="submission" date="2021-02" db="EMBL/GenBank/DDBJ databases">
        <authorList>
            <person name="Dougan E. K."/>
            <person name="Rhodes N."/>
            <person name="Thang M."/>
            <person name="Chan C."/>
        </authorList>
    </citation>
    <scope>NUCLEOTIDE SEQUENCE</scope>
</reference>
<dbReference type="OrthoDB" id="983479at2759"/>
<evidence type="ECO:0000256" key="3">
    <source>
        <dbReference type="ARBA" id="ARBA00022771"/>
    </source>
</evidence>
<accession>A0A812Q6S9</accession>
<dbReference type="PANTHER" id="PTHR45686:SF4">
    <property type="entry name" value="ADP-RIBOSYLATION FACTOR GTPASE ACTIVATING PROTEIN 3, ISOFORM H"/>
    <property type="match status" value="1"/>
</dbReference>
<feature type="region of interest" description="Disordered" evidence="6">
    <location>
        <begin position="164"/>
        <end position="203"/>
    </location>
</feature>
<keyword evidence="2" id="KW-0479">Metal-binding</keyword>
<sequence>MAVDPAASAFFNRQREADPANSVCCDCEGRKAEWASVSHGTYISIEASSIHRSLGVKTSFVLSTTLDSWKDVHLRMMELGGNRRFREFMQKHVPKDMPLRKKYLTRAAEWYRANLKAEAEGLTPPAPLEPGTGHWLIEGQSTQEQLLDHIFAAAPGCNTMTAGGISKSTLGTSGEGPHRSSSRRSVSENTNASKSGFKDKPAFSNWPWRQAGCVAHRLKKLSTGKMDGFGFDPGETQRPPASIR</sequence>
<evidence type="ECO:0000256" key="6">
    <source>
        <dbReference type="SAM" id="MobiDB-lite"/>
    </source>
</evidence>
<dbReference type="Gene3D" id="1.10.220.150">
    <property type="entry name" value="Arf GTPase activating protein"/>
    <property type="match status" value="1"/>
</dbReference>
<dbReference type="GO" id="GO:0000139">
    <property type="term" value="C:Golgi membrane"/>
    <property type="evidence" value="ECO:0007669"/>
    <property type="project" value="GOC"/>
</dbReference>
<dbReference type="GO" id="GO:0008270">
    <property type="term" value="F:zinc ion binding"/>
    <property type="evidence" value="ECO:0007669"/>
    <property type="project" value="UniProtKB-KW"/>
</dbReference>
<organism evidence="8 9">
    <name type="scientific">Symbiodinium natans</name>
    <dbReference type="NCBI Taxonomy" id="878477"/>
    <lineage>
        <taxon>Eukaryota</taxon>
        <taxon>Sar</taxon>
        <taxon>Alveolata</taxon>
        <taxon>Dinophyceae</taxon>
        <taxon>Suessiales</taxon>
        <taxon>Symbiodiniaceae</taxon>
        <taxon>Symbiodinium</taxon>
    </lineage>
</organism>
<protein>
    <submittedName>
        <fullName evidence="8">AGD6 protein</fullName>
    </submittedName>
</protein>
<dbReference type="InterPro" id="IPR001164">
    <property type="entry name" value="ArfGAP_dom"/>
</dbReference>
<dbReference type="InterPro" id="IPR037278">
    <property type="entry name" value="ARFGAP/RecO"/>
</dbReference>
<dbReference type="Proteomes" id="UP000604046">
    <property type="component" value="Unassembled WGS sequence"/>
</dbReference>
<dbReference type="SMART" id="SM00105">
    <property type="entry name" value="ArfGap"/>
    <property type="match status" value="1"/>
</dbReference>
<evidence type="ECO:0000256" key="2">
    <source>
        <dbReference type="ARBA" id="ARBA00022723"/>
    </source>
</evidence>
<dbReference type="PANTHER" id="PTHR45686">
    <property type="entry name" value="ADP-RIBOSYLATION FACTOR GTPASE ACTIVATING PROTEIN 3, ISOFORM H-RELATED"/>
    <property type="match status" value="1"/>
</dbReference>
<keyword evidence="1" id="KW-0343">GTPase activation</keyword>
<keyword evidence="3 5" id="KW-0863">Zinc-finger</keyword>
<evidence type="ECO:0000313" key="8">
    <source>
        <dbReference type="EMBL" id="CAE7378334.1"/>
    </source>
</evidence>
<evidence type="ECO:0000313" key="9">
    <source>
        <dbReference type="Proteomes" id="UP000604046"/>
    </source>
</evidence>
<evidence type="ECO:0000256" key="1">
    <source>
        <dbReference type="ARBA" id="ARBA00022468"/>
    </source>
</evidence>